<name>A0A517Y7V1_9BACT</name>
<protein>
    <submittedName>
        <fullName evidence="3">Uncharacterized protein</fullName>
    </submittedName>
</protein>
<keyword evidence="2" id="KW-0812">Transmembrane</keyword>
<organism evidence="3 4">
    <name type="scientific">Anatilimnocola aggregata</name>
    <dbReference type="NCBI Taxonomy" id="2528021"/>
    <lineage>
        <taxon>Bacteria</taxon>
        <taxon>Pseudomonadati</taxon>
        <taxon>Planctomycetota</taxon>
        <taxon>Planctomycetia</taxon>
        <taxon>Pirellulales</taxon>
        <taxon>Pirellulaceae</taxon>
        <taxon>Anatilimnocola</taxon>
    </lineage>
</organism>
<dbReference type="Proteomes" id="UP000315017">
    <property type="component" value="Chromosome"/>
</dbReference>
<evidence type="ECO:0000256" key="1">
    <source>
        <dbReference type="SAM" id="MobiDB-lite"/>
    </source>
</evidence>
<dbReference type="KEGG" id="aagg:ETAA8_13880"/>
<proteinExistence type="predicted"/>
<dbReference type="RefSeq" id="WP_145086667.1">
    <property type="nucleotide sequence ID" value="NZ_CP036274.1"/>
</dbReference>
<keyword evidence="4" id="KW-1185">Reference proteome</keyword>
<evidence type="ECO:0000313" key="3">
    <source>
        <dbReference type="EMBL" id="QDU26310.1"/>
    </source>
</evidence>
<keyword evidence="2" id="KW-0472">Membrane</keyword>
<feature type="compositionally biased region" description="Basic residues" evidence="1">
    <location>
        <begin position="59"/>
        <end position="69"/>
    </location>
</feature>
<dbReference type="AlphaFoldDB" id="A0A517Y7V1"/>
<dbReference type="EMBL" id="CP036274">
    <property type="protein sequence ID" value="QDU26310.1"/>
    <property type="molecule type" value="Genomic_DNA"/>
</dbReference>
<sequence>MPNMQTSDWVLLAIGAYIAVFALLRLMRQHRDQVLAQLTEQAAAEQQRQRLAKQLEKQRKAKAAKSKAA</sequence>
<feature type="region of interest" description="Disordered" evidence="1">
    <location>
        <begin position="49"/>
        <end position="69"/>
    </location>
</feature>
<reference evidence="3 4" key="1">
    <citation type="submission" date="2019-02" db="EMBL/GenBank/DDBJ databases">
        <title>Deep-cultivation of Planctomycetes and their phenomic and genomic characterization uncovers novel biology.</title>
        <authorList>
            <person name="Wiegand S."/>
            <person name="Jogler M."/>
            <person name="Boedeker C."/>
            <person name="Pinto D."/>
            <person name="Vollmers J."/>
            <person name="Rivas-Marin E."/>
            <person name="Kohn T."/>
            <person name="Peeters S.H."/>
            <person name="Heuer A."/>
            <person name="Rast P."/>
            <person name="Oberbeckmann S."/>
            <person name="Bunk B."/>
            <person name="Jeske O."/>
            <person name="Meyerdierks A."/>
            <person name="Storesund J.E."/>
            <person name="Kallscheuer N."/>
            <person name="Luecker S."/>
            <person name="Lage O.M."/>
            <person name="Pohl T."/>
            <person name="Merkel B.J."/>
            <person name="Hornburger P."/>
            <person name="Mueller R.-W."/>
            <person name="Bruemmer F."/>
            <person name="Labrenz M."/>
            <person name="Spormann A.M."/>
            <person name="Op den Camp H."/>
            <person name="Overmann J."/>
            <person name="Amann R."/>
            <person name="Jetten M.S.M."/>
            <person name="Mascher T."/>
            <person name="Medema M.H."/>
            <person name="Devos D.P."/>
            <person name="Kaster A.-K."/>
            <person name="Ovreas L."/>
            <person name="Rohde M."/>
            <person name="Galperin M.Y."/>
            <person name="Jogler C."/>
        </authorList>
    </citation>
    <scope>NUCLEOTIDE SEQUENCE [LARGE SCALE GENOMIC DNA]</scope>
    <source>
        <strain evidence="3 4">ETA_A8</strain>
    </source>
</reference>
<keyword evidence="2" id="KW-1133">Transmembrane helix</keyword>
<gene>
    <name evidence="3" type="ORF">ETAA8_13880</name>
</gene>
<evidence type="ECO:0000256" key="2">
    <source>
        <dbReference type="SAM" id="Phobius"/>
    </source>
</evidence>
<accession>A0A517Y7V1</accession>
<feature type="transmembrane region" description="Helical" evidence="2">
    <location>
        <begin position="6"/>
        <end position="24"/>
    </location>
</feature>
<evidence type="ECO:0000313" key="4">
    <source>
        <dbReference type="Proteomes" id="UP000315017"/>
    </source>
</evidence>